<feature type="compositionally biased region" description="Gly residues" evidence="1">
    <location>
        <begin position="687"/>
        <end position="696"/>
    </location>
</feature>
<organism evidence="2">
    <name type="scientific">Atrato Chu-like virus 4</name>
    <dbReference type="NCBI Taxonomy" id="2689324"/>
    <lineage>
        <taxon>Viruses</taxon>
        <taxon>Riboviria</taxon>
        <taxon>Orthornavirae</taxon>
        <taxon>Negarnaviricota</taxon>
        <taxon>Haploviricotina</taxon>
        <taxon>Monjiviricetes</taxon>
        <taxon>Jingchuvirales</taxon>
        <taxon>Chuviridae</taxon>
    </lineage>
</organism>
<name>A0A6B9KPC8_9VIRU</name>
<feature type="compositionally biased region" description="Acidic residues" evidence="1">
    <location>
        <begin position="616"/>
        <end position="627"/>
    </location>
</feature>
<protein>
    <submittedName>
        <fullName evidence="2">Putative nucleoprotein</fullName>
    </submittedName>
</protein>
<dbReference type="GO" id="GO:0019013">
    <property type="term" value="C:viral nucleocapsid"/>
    <property type="evidence" value="ECO:0007669"/>
    <property type="project" value="UniProtKB-KW"/>
</dbReference>
<evidence type="ECO:0000313" key="2">
    <source>
        <dbReference type="EMBL" id="QHA33909.1"/>
    </source>
</evidence>
<keyword evidence="2" id="KW-0946">Virion</keyword>
<sequence length="715" mass="80321">MAHNRTQFRGLSRASMGAQIRVGGIGSCSTLRQSSMLCERFQNMKISKCLTATNKIAYRMTDQGLYHLMRHYTYVRMLEFNDRDSGHIRIATMAVVSAGWLQALPTDQDPTDEEYAEIFNKLRSLPIPASLYNATLSQWSRRYARLIGSAGVGERQPHRCHYHLLQLHYLVPELVGPESRDILRRYCDFEQEADMVVVDPAFDPDRLEEEALRQSWSQLTNSQLIRTFELMAVVDLPNTEKKLNSSYVAMVMAMAKAGGGTADWVDKRLDHLAKIGNIALDMDLINQESLLSLHTHFIRQHKLTSYDIYQYLLGIYQRGSANSIDPLNWIIEQTSLVHTGSLSAISQVCIMKDIRYEMLVHIGIAPEQFTACAELACHLLYNKLSAIVEPPVTAARYGTLFQVCTALFRNTTLDKFQGKAGSGGGYARLVGAQMAEQLELQWKNNIQAKLHPLTILSARYNVRCVQRGELYYVQADQVEAQPENPDEVAPEQPANDQVDERGRTIAEIWASTPMSAKDRAWNVICQAIMLQGTQSKWAIVNLNEEVPSPNRPVAENVVAAARELGYEWNPGPDDFVPNAVVNFRYVRPPWDLNCYNLPPIRGRDTHPRGGHQGGPPDDDDNNNDDNWPDNQDPSEFRERTWYIFQNNRPEQEEEEPEPTPRRRPNLGSNRSGRRGGNDDGGNDGDGDQPGGGGGGVIANLPGIEPLPGEYSVIIT</sequence>
<proteinExistence type="predicted"/>
<dbReference type="EMBL" id="MN661031">
    <property type="protein sequence ID" value="QHA33909.1"/>
    <property type="molecule type" value="Viral_cRNA"/>
</dbReference>
<keyword evidence="2" id="KW-0543">Viral nucleoprotein</keyword>
<evidence type="ECO:0000256" key="1">
    <source>
        <dbReference type="SAM" id="MobiDB-lite"/>
    </source>
</evidence>
<feature type="region of interest" description="Disordered" evidence="1">
    <location>
        <begin position="601"/>
        <end position="715"/>
    </location>
</feature>
<accession>A0A6B9KPC8</accession>
<reference evidence="2" key="1">
    <citation type="submission" date="2019-10" db="EMBL/GenBank/DDBJ databases">
        <authorList>
            <person name="Nitsche A."/>
            <person name="Hankeln T."/>
            <person name="Acosta O."/>
            <person name="Velez I.D."/>
            <person name="Schiemann D.J."/>
        </authorList>
    </citation>
    <scope>NUCLEOTIDE SEQUENCE</scope>
    <source>
        <strain evidence="2">Wy 1731-1</strain>
    </source>
</reference>